<sequence>MDRVVSNADGSFLIKNKILEAIIEPTGKVRSLVHRRSGRNGIAEGSFANELCLYEDIPLFWDAWDVMDYHLETRVVLNESTVAGKMVTSLEKIQLIEDTSLRKVLGWKMVFGEARSVLKQQIVLEVSSPVLVFESEVEWKETHRLLKVESSFDILTREVYYDSQFGHIARPNHSNTSWDAAKYEVVGHKWAAVSEANFGAAVLSDSKYGWNGNGKKLSLSLLRSPKNPDGNADMGSHSFRHGLFLFDGTFQSSGLIRVGFEFNVAVQKWINACCVPVGESFLVSSNPAVVIDTVKPAQNFAQRAIVLRCYEAFGGKNTTRSPKNPDGNADMGSHLFRHGLFLFDGTFQSSGLIRVGFEFNVAVQKWINAGCVPVGESFLVSSNPAVVIDTVKPAQNFAQRAIVLRCYEAFGGKNTTRISLGFGVGSIRECNGMEEIIDNEPIKAEYRGGTSQPTFSAIFKPFQIKSYIIKLP</sequence>
<dbReference type="Pfam" id="PF07748">
    <property type="entry name" value="Glyco_hydro_38C"/>
    <property type="match status" value="1"/>
</dbReference>
<evidence type="ECO:0008006" key="4">
    <source>
        <dbReference type="Google" id="ProtNLM"/>
    </source>
</evidence>
<dbReference type="GO" id="GO:0006013">
    <property type="term" value="P:mannose metabolic process"/>
    <property type="evidence" value="ECO:0007669"/>
    <property type="project" value="InterPro"/>
</dbReference>
<dbReference type="InterPro" id="IPR011682">
    <property type="entry name" value="Glyco_hydro_38_C"/>
</dbReference>
<proteinExistence type="predicted"/>
<dbReference type="InterPro" id="IPR041147">
    <property type="entry name" value="GH38_C"/>
</dbReference>
<name>A0A7R8W705_9CRUS</name>
<dbReference type="EMBL" id="OB660754">
    <property type="protein sequence ID" value="CAD7226127.1"/>
    <property type="molecule type" value="Genomic_DNA"/>
</dbReference>
<dbReference type="PANTHER" id="PTHR46017">
    <property type="entry name" value="ALPHA-MANNOSIDASE 2C1"/>
    <property type="match status" value="1"/>
</dbReference>
<reference evidence="3" key="1">
    <citation type="submission" date="2020-11" db="EMBL/GenBank/DDBJ databases">
        <authorList>
            <person name="Tran Van P."/>
        </authorList>
    </citation>
    <scope>NUCLEOTIDE SEQUENCE</scope>
</reference>
<evidence type="ECO:0000259" key="1">
    <source>
        <dbReference type="Pfam" id="PF07748"/>
    </source>
</evidence>
<dbReference type="AlphaFoldDB" id="A0A7R8W705"/>
<organism evidence="3">
    <name type="scientific">Cyprideis torosa</name>
    <dbReference type="NCBI Taxonomy" id="163714"/>
    <lineage>
        <taxon>Eukaryota</taxon>
        <taxon>Metazoa</taxon>
        <taxon>Ecdysozoa</taxon>
        <taxon>Arthropoda</taxon>
        <taxon>Crustacea</taxon>
        <taxon>Oligostraca</taxon>
        <taxon>Ostracoda</taxon>
        <taxon>Podocopa</taxon>
        <taxon>Podocopida</taxon>
        <taxon>Cytherocopina</taxon>
        <taxon>Cytheroidea</taxon>
        <taxon>Cytherideidae</taxon>
        <taxon>Cyprideis</taxon>
    </lineage>
</organism>
<protein>
    <recommendedName>
        <fullName evidence="4">Alpha-mannosidase</fullName>
    </recommendedName>
</protein>
<evidence type="ECO:0000259" key="2">
    <source>
        <dbReference type="Pfam" id="PF17677"/>
    </source>
</evidence>
<dbReference type="Gene3D" id="2.70.98.30">
    <property type="entry name" value="Golgi alpha-mannosidase II, domain 4"/>
    <property type="match status" value="1"/>
</dbReference>
<accession>A0A7R8W705</accession>
<feature type="domain" description="Glycosyl hydrolases family 38 C-terminal" evidence="2">
    <location>
        <begin position="386"/>
        <end position="467"/>
    </location>
</feature>
<dbReference type="SUPFAM" id="SSF74650">
    <property type="entry name" value="Galactose mutarotase-like"/>
    <property type="match status" value="2"/>
</dbReference>
<dbReference type="FunFam" id="2.70.98.30:FF:000001">
    <property type="entry name" value="alpha-mannosidase 2C1 isoform X2"/>
    <property type="match status" value="1"/>
</dbReference>
<dbReference type="Pfam" id="PF17677">
    <property type="entry name" value="Glyco_hydro38C2"/>
    <property type="match status" value="1"/>
</dbReference>
<feature type="domain" description="Glycosyl hydrolase family 38 C-terminal" evidence="1">
    <location>
        <begin position="14"/>
        <end position="230"/>
    </location>
</feature>
<gene>
    <name evidence="3" type="ORF">CTOB1V02_LOCUS4052</name>
</gene>
<dbReference type="GO" id="GO:0030246">
    <property type="term" value="F:carbohydrate binding"/>
    <property type="evidence" value="ECO:0007669"/>
    <property type="project" value="InterPro"/>
</dbReference>
<dbReference type="GO" id="GO:0004559">
    <property type="term" value="F:alpha-mannosidase activity"/>
    <property type="evidence" value="ECO:0007669"/>
    <property type="project" value="InterPro"/>
</dbReference>
<evidence type="ECO:0000313" key="3">
    <source>
        <dbReference type="EMBL" id="CAD7226127.1"/>
    </source>
</evidence>
<dbReference type="PANTHER" id="PTHR46017:SF1">
    <property type="entry name" value="ALPHA-MANNOSIDASE 2C1"/>
    <property type="match status" value="1"/>
</dbReference>
<dbReference type="OrthoDB" id="10261055at2759"/>
<dbReference type="GO" id="GO:0009313">
    <property type="term" value="P:oligosaccharide catabolic process"/>
    <property type="evidence" value="ECO:0007669"/>
    <property type="project" value="TreeGrafter"/>
</dbReference>
<dbReference type="InterPro" id="IPR011013">
    <property type="entry name" value="Gal_mutarotase_sf_dom"/>
</dbReference>